<dbReference type="SMART" id="SM00260">
    <property type="entry name" value="CheW"/>
    <property type="match status" value="1"/>
</dbReference>
<dbReference type="KEGG" id="ppha:BVH74_05960"/>
<keyword evidence="3" id="KW-1185">Reference proteome</keyword>
<sequence length="175" mass="19089">MAAGPVAGAHQPRRTVRMADALESLNGLIVPLAEQPLLLPNVAVAELVGYRLTQPAEQGPDWFLGWTRWREQQVPLIDPERLLQQKPLTTERPAPRVLVLNALGRHAGLGFIGLRVYGIPRSRKVLRGEIETAGPASTYVQQPVHLAEESQALLIPDLLAIEQSLVEAGLVNARA</sequence>
<name>A0A1V0B3G2_9GAMM</name>
<dbReference type="GO" id="GO:0007165">
    <property type="term" value="P:signal transduction"/>
    <property type="evidence" value="ECO:0007669"/>
    <property type="project" value="InterPro"/>
</dbReference>
<gene>
    <name evidence="2" type="ORF">BVH74_05960</name>
</gene>
<dbReference type="GO" id="GO:0006935">
    <property type="term" value="P:chemotaxis"/>
    <property type="evidence" value="ECO:0007669"/>
    <property type="project" value="InterPro"/>
</dbReference>
<dbReference type="AlphaFoldDB" id="A0A1V0B3G2"/>
<evidence type="ECO:0000259" key="1">
    <source>
        <dbReference type="PROSITE" id="PS50851"/>
    </source>
</evidence>
<organism evidence="2 3">
    <name type="scientific">Halopseudomonas phragmitis</name>
    <dbReference type="NCBI Taxonomy" id="1931241"/>
    <lineage>
        <taxon>Bacteria</taxon>
        <taxon>Pseudomonadati</taxon>
        <taxon>Pseudomonadota</taxon>
        <taxon>Gammaproteobacteria</taxon>
        <taxon>Pseudomonadales</taxon>
        <taxon>Pseudomonadaceae</taxon>
        <taxon>Halopseudomonas</taxon>
    </lineage>
</organism>
<evidence type="ECO:0000313" key="3">
    <source>
        <dbReference type="Proteomes" id="UP000243488"/>
    </source>
</evidence>
<feature type="domain" description="CheW-like" evidence="1">
    <location>
        <begin position="24"/>
        <end position="167"/>
    </location>
</feature>
<accession>A0A1V0B3G2</accession>
<dbReference type="Proteomes" id="UP000243488">
    <property type="component" value="Chromosome"/>
</dbReference>
<dbReference type="EMBL" id="CP020100">
    <property type="protein sequence ID" value="AQZ94324.1"/>
    <property type="molecule type" value="Genomic_DNA"/>
</dbReference>
<dbReference type="Pfam" id="PF01584">
    <property type="entry name" value="CheW"/>
    <property type="match status" value="1"/>
</dbReference>
<dbReference type="SUPFAM" id="SSF50341">
    <property type="entry name" value="CheW-like"/>
    <property type="match status" value="1"/>
</dbReference>
<dbReference type="InterPro" id="IPR002545">
    <property type="entry name" value="CheW-lke_dom"/>
</dbReference>
<dbReference type="PROSITE" id="PS50851">
    <property type="entry name" value="CHEW"/>
    <property type="match status" value="1"/>
</dbReference>
<dbReference type="Gene3D" id="2.40.50.180">
    <property type="entry name" value="CheA-289, Domain 4"/>
    <property type="match status" value="1"/>
</dbReference>
<evidence type="ECO:0000313" key="2">
    <source>
        <dbReference type="EMBL" id="AQZ94324.1"/>
    </source>
</evidence>
<dbReference type="STRING" id="1931241.BVH74_05960"/>
<reference evidence="2 3" key="1">
    <citation type="submission" date="2017-03" db="EMBL/GenBank/DDBJ databases">
        <title>Complete genome sequence of the novel DNRA strain Pseudomonas sp. S-6-2 isolated from Chinese polluted river sediment. Journal of Biotechnology.</title>
        <authorList>
            <person name="Li J."/>
            <person name="Xiang F."/>
            <person name="Wang L."/>
            <person name="Xi L."/>
            <person name="Liu J."/>
        </authorList>
    </citation>
    <scope>NUCLEOTIDE SEQUENCE [LARGE SCALE GENOMIC DNA]</scope>
    <source>
        <strain evidence="2 3">S-6-2</strain>
    </source>
</reference>
<protein>
    <recommendedName>
        <fullName evidence="1">CheW-like domain-containing protein</fullName>
    </recommendedName>
</protein>
<proteinExistence type="predicted"/>
<dbReference type="InterPro" id="IPR036061">
    <property type="entry name" value="CheW-like_dom_sf"/>
</dbReference>